<proteinExistence type="predicted"/>
<dbReference type="EMBL" id="CP089983">
    <property type="protein sequence ID" value="WXB01794.1"/>
    <property type="molecule type" value="Genomic_DNA"/>
</dbReference>
<gene>
    <name evidence="3" type="ORF">LVJ94_33365</name>
</gene>
<evidence type="ECO:0000313" key="3">
    <source>
        <dbReference type="EMBL" id="WXB01794.1"/>
    </source>
</evidence>
<dbReference type="Proteomes" id="UP001374803">
    <property type="component" value="Chromosome"/>
</dbReference>
<sequence>MMMHATKSRNNIAIVCTGVAIALVALYGVTRARNSTAVPTGGGAAASPSSEAPIPTEPTRQAYVQQLAQELSPPTRGEEALVLRQAALERFTKPVYIDMPNGQKIRVDDGDEQTAHLKVGLLKAALVKEKEKTDPAFTSRAEEELKQRRPREVSISWDDNGSGGQLEMLVEDARSCRLPDNDMDITATDLSTFPCLWQPNTRKRWEPDTKLVIHSRELGSSDAEWQDMLTTVKKELAARDFVLARR</sequence>
<dbReference type="RefSeq" id="WP_394831413.1">
    <property type="nucleotide sequence ID" value="NZ_CP089929.1"/>
</dbReference>
<keyword evidence="2" id="KW-0812">Transmembrane</keyword>
<organism evidence="3 4">
    <name type="scientific">Pendulispora rubella</name>
    <dbReference type="NCBI Taxonomy" id="2741070"/>
    <lineage>
        <taxon>Bacteria</taxon>
        <taxon>Pseudomonadati</taxon>
        <taxon>Myxococcota</taxon>
        <taxon>Myxococcia</taxon>
        <taxon>Myxococcales</taxon>
        <taxon>Sorangiineae</taxon>
        <taxon>Pendulisporaceae</taxon>
        <taxon>Pendulispora</taxon>
    </lineage>
</organism>
<evidence type="ECO:0000256" key="2">
    <source>
        <dbReference type="SAM" id="Phobius"/>
    </source>
</evidence>
<keyword evidence="2" id="KW-0472">Membrane</keyword>
<keyword evidence="4" id="KW-1185">Reference proteome</keyword>
<keyword evidence="2" id="KW-1133">Transmembrane helix</keyword>
<protein>
    <submittedName>
        <fullName evidence="3">Uncharacterized protein</fullName>
    </submittedName>
</protein>
<name>A0ABZ2KT05_9BACT</name>
<evidence type="ECO:0000313" key="4">
    <source>
        <dbReference type="Proteomes" id="UP001374803"/>
    </source>
</evidence>
<accession>A0ABZ2KT05</accession>
<feature type="transmembrane region" description="Helical" evidence="2">
    <location>
        <begin position="12"/>
        <end position="30"/>
    </location>
</feature>
<evidence type="ECO:0000256" key="1">
    <source>
        <dbReference type="SAM" id="MobiDB-lite"/>
    </source>
</evidence>
<reference evidence="3" key="1">
    <citation type="submission" date="2021-12" db="EMBL/GenBank/DDBJ databases">
        <title>Discovery of the Pendulisporaceae a myxobacterial family with distinct sporulation behavior and unique specialized metabolism.</title>
        <authorList>
            <person name="Garcia R."/>
            <person name="Popoff A."/>
            <person name="Bader C.D."/>
            <person name="Loehr J."/>
            <person name="Walesch S."/>
            <person name="Walt C."/>
            <person name="Boldt J."/>
            <person name="Bunk B."/>
            <person name="Haeckl F.J.F.P.J."/>
            <person name="Gunesch A.P."/>
            <person name="Birkelbach J."/>
            <person name="Nuebel U."/>
            <person name="Pietschmann T."/>
            <person name="Bach T."/>
            <person name="Mueller R."/>
        </authorList>
    </citation>
    <scope>NUCLEOTIDE SEQUENCE</scope>
    <source>
        <strain evidence="3">MSr11367</strain>
    </source>
</reference>
<feature type="region of interest" description="Disordered" evidence="1">
    <location>
        <begin position="37"/>
        <end position="56"/>
    </location>
</feature>